<dbReference type="PANTHER" id="PTHR24412:SF499">
    <property type="entry name" value="KELCH REPEAT AND BTB DOMAIN-CONTAINING PROTEIN 8-LIKE ISOFORM X1"/>
    <property type="match status" value="1"/>
</dbReference>
<dbReference type="SMART" id="SM00612">
    <property type="entry name" value="Kelch"/>
    <property type="match status" value="2"/>
</dbReference>
<dbReference type="InParanoid" id="C3YUZ2"/>
<dbReference type="SUPFAM" id="SSF117281">
    <property type="entry name" value="Kelch motif"/>
    <property type="match status" value="1"/>
</dbReference>
<dbReference type="Pfam" id="PF07707">
    <property type="entry name" value="BACK"/>
    <property type="match status" value="1"/>
</dbReference>
<feature type="domain" description="BTB" evidence="3">
    <location>
        <begin position="48"/>
        <end position="104"/>
    </location>
</feature>
<dbReference type="InterPro" id="IPR011705">
    <property type="entry name" value="BACK"/>
</dbReference>
<dbReference type="FunCoup" id="C3YUZ2">
    <property type="interactions" value="9"/>
</dbReference>
<dbReference type="SMART" id="SM00875">
    <property type="entry name" value="BACK"/>
    <property type="match status" value="1"/>
</dbReference>
<evidence type="ECO:0000256" key="1">
    <source>
        <dbReference type="ARBA" id="ARBA00022441"/>
    </source>
</evidence>
<dbReference type="PANTHER" id="PTHR24412">
    <property type="entry name" value="KELCH PROTEIN"/>
    <property type="match status" value="1"/>
</dbReference>
<dbReference type="PROSITE" id="PS50097">
    <property type="entry name" value="BTB"/>
    <property type="match status" value="2"/>
</dbReference>
<name>C3YUZ2_BRAFL</name>
<reference evidence="4" key="1">
    <citation type="journal article" date="2008" name="Nature">
        <title>The amphioxus genome and the evolution of the chordate karyotype.</title>
        <authorList>
            <consortium name="US DOE Joint Genome Institute (JGI-PGF)"/>
            <person name="Putnam N.H."/>
            <person name="Butts T."/>
            <person name="Ferrier D.E.K."/>
            <person name="Furlong R.F."/>
            <person name="Hellsten U."/>
            <person name="Kawashima T."/>
            <person name="Robinson-Rechavi M."/>
            <person name="Shoguchi E."/>
            <person name="Terry A."/>
            <person name="Yu J.-K."/>
            <person name="Benito-Gutierrez E.L."/>
            <person name="Dubchak I."/>
            <person name="Garcia-Fernandez J."/>
            <person name="Gibson-Brown J.J."/>
            <person name="Grigoriev I.V."/>
            <person name="Horton A.C."/>
            <person name="de Jong P.J."/>
            <person name="Jurka J."/>
            <person name="Kapitonov V.V."/>
            <person name="Kohara Y."/>
            <person name="Kuroki Y."/>
            <person name="Lindquist E."/>
            <person name="Lucas S."/>
            <person name="Osoegawa K."/>
            <person name="Pennacchio L.A."/>
            <person name="Salamov A.A."/>
            <person name="Satou Y."/>
            <person name="Sauka-Spengler T."/>
            <person name="Schmutz J."/>
            <person name="Shin-I T."/>
            <person name="Toyoda A."/>
            <person name="Bronner-Fraser M."/>
            <person name="Fujiyama A."/>
            <person name="Holland L.Z."/>
            <person name="Holland P.W.H."/>
            <person name="Satoh N."/>
            <person name="Rokhsar D.S."/>
        </authorList>
    </citation>
    <scope>NUCLEOTIDE SEQUENCE [LARGE SCALE GENOMIC DNA]</scope>
    <source>
        <strain evidence="4">S238N-H82</strain>
        <tissue evidence="4">Testes</tissue>
    </source>
</reference>
<sequence length="455" mass="51408">MFTSGYAEAKQERTSIQDVSPVAMATILDYAYTGRLQMEPDQVQAVIFPCHRAVLASCSPYFRGMFTSGYAEAKQERTSIQDVSPVAMATILDYAYTGRLQMEPDQVDFVCKEAVEYMKNHLDVSNCADVLMYADMLGDLDLVEYSGRYIASRFNKVVLQPSFLQLPLALLQSLLTRDDLLTNSEDDVVQAALRWVEFDQDERLRHLPNLCRSFRHSFLSSNQLVDLEKKCPSSDIKLVYSDRTTRRLGQARTEMQIFLRDDSTKSAPCYNPSTGELYTMNMPDDSVGYSMVVTPRDDLYVAGGVVNCQKIPHDFKGCKKLKTFYEYNHLLNTWEQRCDMISPRVRCGLVHMKGYIYAIGGDDAKKTVERYDPSRDEWTTIPPLPHPMSMYFSSVALRDSVYVISDFMLEKDVLGTEALYGGGTVNFPFGSSSLNCEPCVMVDPLSDDGLLVVGR</sequence>
<proteinExistence type="predicted"/>
<evidence type="ECO:0000256" key="2">
    <source>
        <dbReference type="ARBA" id="ARBA00022737"/>
    </source>
</evidence>
<dbReference type="Pfam" id="PF01344">
    <property type="entry name" value="Kelch_1"/>
    <property type="match status" value="1"/>
</dbReference>
<dbReference type="InterPro" id="IPR000210">
    <property type="entry name" value="BTB/POZ_dom"/>
</dbReference>
<evidence type="ECO:0000313" key="4">
    <source>
        <dbReference type="EMBL" id="EEN55855.1"/>
    </source>
</evidence>
<dbReference type="InterPro" id="IPR015915">
    <property type="entry name" value="Kelch-typ_b-propeller"/>
</dbReference>
<dbReference type="EMBL" id="GG666555">
    <property type="protein sequence ID" value="EEN55855.1"/>
    <property type="molecule type" value="Genomic_DNA"/>
</dbReference>
<dbReference type="Gene3D" id="3.30.710.10">
    <property type="entry name" value="Potassium Channel Kv1.1, Chain A"/>
    <property type="match status" value="2"/>
</dbReference>
<gene>
    <name evidence="4" type="ORF">BRAFLDRAFT_95533</name>
</gene>
<dbReference type="SUPFAM" id="SSF54695">
    <property type="entry name" value="POZ domain"/>
    <property type="match status" value="2"/>
</dbReference>
<accession>C3YUZ2</accession>
<dbReference type="AlphaFoldDB" id="C3YUZ2"/>
<dbReference type="CDD" id="cd18186">
    <property type="entry name" value="BTB_POZ_ZBTB_KLHL-like"/>
    <property type="match status" value="1"/>
</dbReference>
<dbReference type="Gene3D" id="2.120.10.80">
    <property type="entry name" value="Kelch-type beta propeller"/>
    <property type="match status" value="1"/>
</dbReference>
<dbReference type="InterPro" id="IPR006652">
    <property type="entry name" value="Kelch_1"/>
</dbReference>
<feature type="domain" description="BTB" evidence="3">
    <location>
        <begin position="1"/>
        <end position="40"/>
    </location>
</feature>
<dbReference type="SMART" id="SM00225">
    <property type="entry name" value="BTB"/>
    <property type="match status" value="1"/>
</dbReference>
<dbReference type="Gene3D" id="1.25.40.420">
    <property type="match status" value="1"/>
</dbReference>
<keyword evidence="2" id="KW-0677">Repeat</keyword>
<evidence type="ECO:0000259" key="3">
    <source>
        <dbReference type="PROSITE" id="PS50097"/>
    </source>
</evidence>
<organism>
    <name type="scientific">Branchiostoma floridae</name>
    <name type="common">Florida lancelet</name>
    <name type="synonym">Amphioxus</name>
    <dbReference type="NCBI Taxonomy" id="7739"/>
    <lineage>
        <taxon>Eukaryota</taxon>
        <taxon>Metazoa</taxon>
        <taxon>Chordata</taxon>
        <taxon>Cephalochordata</taxon>
        <taxon>Leptocardii</taxon>
        <taxon>Amphioxiformes</taxon>
        <taxon>Branchiostomatidae</taxon>
        <taxon>Branchiostoma</taxon>
    </lineage>
</organism>
<keyword evidence="1" id="KW-0880">Kelch repeat</keyword>
<dbReference type="InterPro" id="IPR011333">
    <property type="entry name" value="SKP1/BTB/POZ_sf"/>
</dbReference>
<dbReference type="eggNOG" id="KOG4441">
    <property type="taxonomic scope" value="Eukaryota"/>
</dbReference>
<protein>
    <recommendedName>
        <fullName evidence="3">BTB domain-containing protein</fullName>
    </recommendedName>
</protein>
<dbReference type="Pfam" id="PF00651">
    <property type="entry name" value="BTB"/>
    <property type="match status" value="1"/>
</dbReference>